<dbReference type="Proteomes" id="UP000242525">
    <property type="component" value="Unassembled WGS sequence"/>
</dbReference>
<keyword evidence="5" id="KW-1185">Reference proteome</keyword>
<evidence type="ECO:0000259" key="3">
    <source>
        <dbReference type="PROSITE" id="PS51462"/>
    </source>
</evidence>
<name>A0A0J9XIX2_GEOCN</name>
<dbReference type="AlphaFoldDB" id="A0A0J9XIX2"/>
<dbReference type="PANTHER" id="PTHR11839">
    <property type="entry name" value="UDP/ADP-SUGAR PYROPHOSPHATASE"/>
    <property type="match status" value="1"/>
</dbReference>
<dbReference type="CDD" id="cd03424">
    <property type="entry name" value="NUDIX_ADPRase_Nudt5_UGPPase_Nudt14"/>
    <property type="match status" value="1"/>
</dbReference>
<reference evidence="4" key="1">
    <citation type="submission" date="2014-03" db="EMBL/GenBank/DDBJ databases">
        <authorList>
            <person name="Casaregola S."/>
        </authorList>
    </citation>
    <scope>NUCLEOTIDE SEQUENCE [LARGE SCALE GENOMIC DNA]</scope>
    <source>
        <strain evidence="4">CLIB 918</strain>
    </source>
</reference>
<dbReference type="OrthoDB" id="10249920at2759"/>
<dbReference type="PANTHER" id="PTHR11839:SF18">
    <property type="entry name" value="NUDIX HYDROLASE DOMAIN-CONTAINING PROTEIN"/>
    <property type="match status" value="1"/>
</dbReference>
<dbReference type="GO" id="GO:0006753">
    <property type="term" value="P:nucleoside phosphate metabolic process"/>
    <property type="evidence" value="ECO:0007669"/>
    <property type="project" value="TreeGrafter"/>
</dbReference>
<dbReference type="Gene3D" id="3.90.79.10">
    <property type="entry name" value="Nucleoside Triphosphate Pyrophosphohydrolase"/>
    <property type="match status" value="1"/>
</dbReference>
<dbReference type="GO" id="GO:0080042">
    <property type="term" value="F:ADP-glucose pyrophosphohydrolase activity"/>
    <property type="evidence" value="ECO:0007669"/>
    <property type="project" value="TreeGrafter"/>
</dbReference>
<dbReference type="InterPro" id="IPR000086">
    <property type="entry name" value="NUDIX_hydrolase_dom"/>
</dbReference>
<accession>A0A0J9XIX2</accession>
<protein>
    <recommendedName>
        <fullName evidence="3">Nudix hydrolase domain-containing protein</fullName>
    </recommendedName>
</protein>
<evidence type="ECO:0000313" key="4">
    <source>
        <dbReference type="EMBL" id="CDO57389.1"/>
    </source>
</evidence>
<dbReference type="InterPro" id="IPR015797">
    <property type="entry name" value="NUDIX_hydrolase-like_dom_sf"/>
</dbReference>
<keyword evidence="2" id="KW-0378">Hydrolase</keyword>
<organism evidence="4 5">
    <name type="scientific">Geotrichum candidum</name>
    <name type="common">Oospora lactis</name>
    <name type="synonym">Dipodascus geotrichum</name>
    <dbReference type="NCBI Taxonomy" id="1173061"/>
    <lineage>
        <taxon>Eukaryota</taxon>
        <taxon>Fungi</taxon>
        <taxon>Dikarya</taxon>
        <taxon>Ascomycota</taxon>
        <taxon>Saccharomycotina</taxon>
        <taxon>Dipodascomycetes</taxon>
        <taxon>Dipodascales</taxon>
        <taxon>Dipodascaceae</taxon>
        <taxon>Geotrichum</taxon>
    </lineage>
</organism>
<sequence length="279" mass="30275">MLRSRATNMAKSFQFTFKNLKFPVRLPAESVGIDERVLASFAPFNNWVREIEQSVASTSGYKLRGVDIQSVDYFGSRIGFLKFRADLVHPNGHALPGVTVLRGGSVAMLVVIRDTDSAAANNGTPKEYIVLTDQPRVPLGRASYLEIPAGMIDEQPGADQASIFVGAAARELQEEVGISITRPDELVDLTHTVAHAPDGVHLSPGLLDEAIKIYLHTTALPASKIAELQGQLRSRVEESGENEVITLRIVPLEQALLSGLTDAKSILALSLYTQYKTAP</sequence>
<dbReference type="SUPFAM" id="SSF55811">
    <property type="entry name" value="Nudix"/>
    <property type="match status" value="1"/>
</dbReference>
<dbReference type="GO" id="GO:0019693">
    <property type="term" value="P:ribose phosphate metabolic process"/>
    <property type="evidence" value="ECO:0007669"/>
    <property type="project" value="TreeGrafter"/>
</dbReference>
<dbReference type="PROSITE" id="PS51462">
    <property type="entry name" value="NUDIX"/>
    <property type="match status" value="1"/>
</dbReference>
<dbReference type="STRING" id="1173061.A0A0J9XIX2"/>
<dbReference type="EMBL" id="CCBN010000021">
    <property type="protein sequence ID" value="CDO57389.1"/>
    <property type="molecule type" value="Genomic_DNA"/>
</dbReference>
<gene>
    <name evidence="4" type="ORF">BN980_GECA21s00439g</name>
</gene>
<evidence type="ECO:0000313" key="5">
    <source>
        <dbReference type="Proteomes" id="UP000242525"/>
    </source>
</evidence>
<feature type="domain" description="Nudix hydrolase" evidence="3">
    <location>
        <begin position="101"/>
        <end position="273"/>
    </location>
</feature>
<evidence type="ECO:0000256" key="1">
    <source>
        <dbReference type="ARBA" id="ARBA00001946"/>
    </source>
</evidence>
<comment type="cofactor">
    <cofactor evidence="1">
        <name>Mg(2+)</name>
        <dbReference type="ChEBI" id="CHEBI:18420"/>
    </cofactor>
</comment>
<proteinExistence type="predicted"/>
<dbReference type="GO" id="GO:0080041">
    <property type="term" value="F:ADP-ribose pyrophosphohydrolase activity"/>
    <property type="evidence" value="ECO:0007669"/>
    <property type="project" value="TreeGrafter"/>
</dbReference>
<comment type="caution">
    <text evidence="4">The sequence shown here is derived from an EMBL/GenBank/DDBJ whole genome shotgun (WGS) entry which is preliminary data.</text>
</comment>
<dbReference type="Pfam" id="PF00293">
    <property type="entry name" value="NUDIX"/>
    <property type="match status" value="1"/>
</dbReference>
<evidence type="ECO:0000256" key="2">
    <source>
        <dbReference type="ARBA" id="ARBA00022801"/>
    </source>
</evidence>